<feature type="domain" description="Glucose-methanol-choline oxidoreductase C-terminal" evidence="2">
    <location>
        <begin position="334"/>
        <end position="458"/>
    </location>
</feature>
<evidence type="ECO:0000259" key="2">
    <source>
        <dbReference type="Pfam" id="PF05199"/>
    </source>
</evidence>
<dbReference type="InterPro" id="IPR036188">
    <property type="entry name" value="FAD/NAD-bd_sf"/>
</dbReference>
<dbReference type="Proteomes" id="UP001054902">
    <property type="component" value="Unassembled WGS sequence"/>
</dbReference>
<gene>
    <name evidence="3" type="ORF">CTEN210_11459</name>
</gene>
<feature type="transmembrane region" description="Helical" evidence="1">
    <location>
        <begin position="251"/>
        <end position="268"/>
    </location>
</feature>
<sequence>MIHESSKWLSENIGYSIEYWDKLKRSLNKKFCRPDPITTQTKFSKHIRDKAIAAGFIFDPSAPHEPPKKNQYIGNIPSLKDNFDDYPTEEAKQLYNFPTQFNAYGQRTNSGVSIVDWDKVHLRCNRLVKELVMEGKSCTQVKVKNNLTKKNEVYTLKKHGKVILAAGSQSPRLLMRTPIENKYIGKRVNDHICLPLGLYIVSKDLKARIGGADVYEPIFGSTLVTSNCGQNDAGVKGVVFLDFFTGSLENLSFMVSSLYLCFVPFNCLKRLFGRYPILFTFLSNSIRILLTVLVFVVDVLTFKFLNESNELKLTTSLIKFKAVREGHYEKENDQITLRFFEDENDFVIAEKAIKENLAFLESIGSRPNILIRKLFQLLTKIPYDEDEVERYVKNFSKRTLLSEQHLAGGCVFGEAIDKGLNCASDTGKVFGTDNIHVADLSAVPLPRCSTQMTAYLVGYHVGKQMFH</sequence>
<protein>
    <submittedName>
        <fullName evidence="3">Choline dehydrogenase</fullName>
    </submittedName>
</protein>
<name>A0AAD3CZD2_9STRA</name>
<dbReference type="Pfam" id="PF05199">
    <property type="entry name" value="GMC_oxred_C"/>
    <property type="match status" value="1"/>
</dbReference>
<evidence type="ECO:0000256" key="1">
    <source>
        <dbReference type="SAM" id="Phobius"/>
    </source>
</evidence>
<keyword evidence="1" id="KW-1133">Transmembrane helix</keyword>
<dbReference type="PANTHER" id="PTHR47190">
    <property type="entry name" value="DEHYDROGENASE, PUTATIVE-RELATED"/>
    <property type="match status" value="1"/>
</dbReference>
<reference evidence="3 4" key="1">
    <citation type="journal article" date="2021" name="Sci. Rep.">
        <title>The genome of the diatom Chaetoceros tenuissimus carries an ancient integrated fragment of an extant virus.</title>
        <authorList>
            <person name="Hongo Y."/>
            <person name="Kimura K."/>
            <person name="Takaki Y."/>
            <person name="Yoshida Y."/>
            <person name="Baba S."/>
            <person name="Kobayashi G."/>
            <person name="Nagasaki K."/>
            <person name="Hano T."/>
            <person name="Tomaru Y."/>
        </authorList>
    </citation>
    <scope>NUCLEOTIDE SEQUENCE [LARGE SCALE GENOMIC DNA]</scope>
    <source>
        <strain evidence="3 4">NIES-3715</strain>
    </source>
</reference>
<proteinExistence type="predicted"/>
<dbReference type="AlphaFoldDB" id="A0AAD3CZD2"/>
<comment type="caution">
    <text evidence="3">The sequence shown here is derived from an EMBL/GenBank/DDBJ whole genome shotgun (WGS) entry which is preliminary data.</text>
</comment>
<dbReference type="Gene3D" id="3.50.50.60">
    <property type="entry name" value="FAD/NAD(P)-binding domain"/>
    <property type="match status" value="2"/>
</dbReference>
<dbReference type="PANTHER" id="PTHR47190:SF2">
    <property type="entry name" value="CELLOBIOSE DEHYDROGENASE (AFU_ORTHOLOGUE AFUA_2G17620)"/>
    <property type="match status" value="1"/>
</dbReference>
<dbReference type="InterPro" id="IPR007867">
    <property type="entry name" value="GMC_OxRtase_C"/>
</dbReference>
<dbReference type="SUPFAM" id="SSF51905">
    <property type="entry name" value="FAD/NAD(P)-binding domain"/>
    <property type="match status" value="1"/>
</dbReference>
<organism evidence="3 4">
    <name type="scientific">Chaetoceros tenuissimus</name>
    <dbReference type="NCBI Taxonomy" id="426638"/>
    <lineage>
        <taxon>Eukaryota</taxon>
        <taxon>Sar</taxon>
        <taxon>Stramenopiles</taxon>
        <taxon>Ochrophyta</taxon>
        <taxon>Bacillariophyta</taxon>
        <taxon>Coscinodiscophyceae</taxon>
        <taxon>Chaetocerotophycidae</taxon>
        <taxon>Chaetocerotales</taxon>
        <taxon>Chaetocerotaceae</taxon>
        <taxon>Chaetoceros</taxon>
    </lineage>
</organism>
<keyword evidence="4" id="KW-1185">Reference proteome</keyword>
<keyword evidence="1" id="KW-0812">Transmembrane</keyword>
<evidence type="ECO:0000313" key="3">
    <source>
        <dbReference type="EMBL" id="GFH54983.1"/>
    </source>
</evidence>
<dbReference type="EMBL" id="BLLK01000047">
    <property type="protein sequence ID" value="GFH54983.1"/>
    <property type="molecule type" value="Genomic_DNA"/>
</dbReference>
<keyword evidence="1" id="KW-0472">Membrane</keyword>
<dbReference type="Gene3D" id="3.30.410.40">
    <property type="match status" value="1"/>
</dbReference>
<accession>A0AAD3CZD2</accession>
<dbReference type="GO" id="GO:0016614">
    <property type="term" value="F:oxidoreductase activity, acting on CH-OH group of donors"/>
    <property type="evidence" value="ECO:0007669"/>
    <property type="project" value="InterPro"/>
</dbReference>
<dbReference type="InterPro" id="IPR053208">
    <property type="entry name" value="GMC_Oxidoreductase_CD"/>
</dbReference>
<evidence type="ECO:0000313" key="4">
    <source>
        <dbReference type="Proteomes" id="UP001054902"/>
    </source>
</evidence>